<evidence type="ECO:0000256" key="1">
    <source>
        <dbReference type="ARBA" id="ARBA00000085"/>
    </source>
</evidence>
<name>A0A6S7EA49_9BURK</name>
<feature type="transmembrane region" description="Helical" evidence="8">
    <location>
        <begin position="73"/>
        <end position="91"/>
    </location>
</feature>
<gene>
    <name evidence="10" type="primary">sasA_13</name>
    <name evidence="10" type="ORF">LMG1861_04384</name>
</gene>
<accession>A0A6S7EA49</accession>
<dbReference type="Gene3D" id="1.10.287.130">
    <property type="match status" value="1"/>
</dbReference>
<dbReference type="GO" id="GO:0016036">
    <property type="term" value="P:cellular response to phosphate starvation"/>
    <property type="evidence" value="ECO:0007669"/>
    <property type="project" value="TreeGrafter"/>
</dbReference>
<evidence type="ECO:0000256" key="8">
    <source>
        <dbReference type="SAM" id="Phobius"/>
    </source>
</evidence>
<evidence type="ECO:0000256" key="3">
    <source>
        <dbReference type="ARBA" id="ARBA00022553"/>
    </source>
</evidence>
<dbReference type="SMART" id="SM00387">
    <property type="entry name" value="HATPase_c"/>
    <property type="match status" value="1"/>
</dbReference>
<protein>
    <recommendedName>
        <fullName evidence="2">histidine kinase</fullName>
        <ecNumber evidence="2">2.7.13.3</ecNumber>
    </recommendedName>
</protein>
<evidence type="ECO:0000256" key="2">
    <source>
        <dbReference type="ARBA" id="ARBA00012438"/>
    </source>
</evidence>
<keyword evidence="8" id="KW-0812">Transmembrane</keyword>
<organism evidence="10 11">
    <name type="scientific">Achromobacter piechaudii</name>
    <dbReference type="NCBI Taxonomy" id="72556"/>
    <lineage>
        <taxon>Bacteria</taxon>
        <taxon>Pseudomonadati</taxon>
        <taxon>Pseudomonadota</taxon>
        <taxon>Betaproteobacteria</taxon>
        <taxon>Burkholderiales</taxon>
        <taxon>Alcaligenaceae</taxon>
        <taxon>Achromobacter</taxon>
    </lineage>
</organism>
<dbReference type="InterPro" id="IPR003661">
    <property type="entry name" value="HisK_dim/P_dom"/>
</dbReference>
<dbReference type="InterPro" id="IPR003594">
    <property type="entry name" value="HATPase_dom"/>
</dbReference>
<evidence type="ECO:0000256" key="4">
    <source>
        <dbReference type="ARBA" id="ARBA00022679"/>
    </source>
</evidence>
<dbReference type="RefSeq" id="WP_175129571.1">
    <property type="nucleotide sequence ID" value="NZ_CADILD010000003.1"/>
</dbReference>
<keyword evidence="5 10" id="KW-0418">Kinase</keyword>
<evidence type="ECO:0000259" key="9">
    <source>
        <dbReference type="PROSITE" id="PS50109"/>
    </source>
</evidence>
<reference evidence="10 11" key="1">
    <citation type="submission" date="2020-04" db="EMBL/GenBank/DDBJ databases">
        <authorList>
            <person name="De Canck E."/>
        </authorList>
    </citation>
    <scope>NUCLEOTIDE SEQUENCE [LARGE SCALE GENOMIC DNA]</scope>
    <source>
        <strain evidence="10 11">LMG 1861</strain>
    </source>
</reference>
<dbReference type="SUPFAM" id="SSF55874">
    <property type="entry name" value="ATPase domain of HSP90 chaperone/DNA topoisomerase II/histidine kinase"/>
    <property type="match status" value="1"/>
</dbReference>
<dbReference type="GO" id="GO:0000155">
    <property type="term" value="F:phosphorelay sensor kinase activity"/>
    <property type="evidence" value="ECO:0007669"/>
    <property type="project" value="InterPro"/>
</dbReference>
<evidence type="ECO:0000313" key="11">
    <source>
        <dbReference type="Proteomes" id="UP000494105"/>
    </source>
</evidence>
<keyword evidence="3" id="KW-0597">Phosphoprotein</keyword>
<dbReference type="InterPro" id="IPR036890">
    <property type="entry name" value="HATPase_C_sf"/>
</dbReference>
<dbReference type="PANTHER" id="PTHR45453:SF1">
    <property type="entry name" value="PHOSPHATE REGULON SENSOR PROTEIN PHOR"/>
    <property type="match status" value="1"/>
</dbReference>
<feature type="region of interest" description="Disordered" evidence="7">
    <location>
        <begin position="362"/>
        <end position="387"/>
    </location>
</feature>
<dbReference type="Pfam" id="PF02518">
    <property type="entry name" value="HATPase_c"/>
    <property type="match status" value="1"/>
</dbReference>
<dbReference type="PROSITE" id="PS50109">
    <property type="entry name" value="HIS_KIN"/>
    <property type="match status" value="1"/>
</dbReference>
<dbReference type="AlphaFoldDB" id="A0A6S7EA49"/>
<dbReference type="InterPro" id="IPR005467">
    <property type="entry name" value="His_kinase_dom"/>
</dbReference>
<sequence length="387" mass="41940">MKFLLWPYARLGARKNDALLFCNLGILLLCFALPSDGQPLTAAAPGVLADFGILAGMALVSVIAGQTKVQFRALAWLIGFWLLAAFVVVTARRWAPMVAPVVGLALAYVCVLRWRMVAGRGMRRERVLPRPAAPDAQTDGARDKEVMLQMMHDLRSPLSSILVLVEKQGVQGNDPQQAAFVQSVRDLTQYSLTVAQDFLHLSRAERLDKSKFLPISLVDIAEEAADQSLLLAERKGIEIDVRECGERMWVAGDYCMLQRAVMNLLDNAIKYSASSTRVMVCVKRQGDSARISVIDQGIGIDQAVMPKLCEAFFQVDPGSASGRDGVGMGLALVATVAQAHGGKLAVSSRPGEGSEFSLTFPLMPLPGTDKKRKKPRSGYRAGLKAAS</sequence>
<dbReference type="SUPFAM" id="SSF47384">
    <property type="entry name" value="Homodimeric domain of signal transducing histidine kinase"/>
    <property type="match status" value="1"/>
</dbReference>
<dbReference type="Gene3D" id="3.30.565.10">
    <property type="entry name" value="Histidine kinase-like ATPase, C-terminal domain"/>
    <property type="match status" value="1"/>
</dbReference>
<keyword evidence="6" id="KW-0902">Two-component regulatory system</keyword>
<dbReference type="PRINTS" id="PR00344">
    <property type="entry name" value="BCTRLSENSOR"/>
</dbReference>
<keyword evidence="8" id="KW-1133">Transmembrane helix</keyword>
<dbReference type="Proteomes" id="UP000494105">
    <property type="component" value="Unassembled WGS sequence"/>
</dbReference>
<dbReference type="GO" id="GO:0004721">
    <property type="term" value="F:phosphoprotein phosphatase activity"/>
    <property type="evidence" value="ECO:0007669"/>
    <property type="project" value="TreeGrafter"/>
</dbReference>
<dbReference type="EC" id="2.7.13.3" evidence="2"/>
<dbReference type="InterPro" id="IPR036097">
    <property type="entry name" value="HisK_dim/P_sf"/>
</dbReference>
<keyword evidence="8" id="KW-0472">Membrane</keyword>
<proteinExistence type="predicted"/>
<dbReference type="PANTHER" id="PTHR45453">
    <property type="entry name" value="PHOSPHATE REGULON SENSOR PROTEIN PHOR"/>
    <property type="match status" value="1"/>
</dbReference>
<dbReference type="GO" id="GO:0005886">
    <property type="term" value="C:plasma membrane"/>
    <property type="evidence" value="ECO:0007669"/>
    <property type="project" value="TreeGrafter"/>
</dbReference>
<dbReference type="InterPro" id="IPR004358">
    <property type="entry name" value="Sig_transdc_His_kin-like_C"/>
</dbReference>
<evidence type="ECO:0000256" key="7">
    <source>
        <dbReference type="SAM" id="MobiDB-lite"/>
    </source>
</evidence>
<dbReference type="CDD" id="cd00082">
    <property type="entry name" value="HisKA"/>
    <property type="match status" value="1"/>
</dbReference>
<evidence type="ECO:0000313" key="10">
    <source>
        <dbReference type="EMBL" id="CAB3902771.1"/>
    </source>
</evidence>
<evidence type="ECO:0000256" key="6">
    <source>
        <dbReference type="ARBA" id="ARBA00023012"/>
    </source>
</evidence>
<feature type="transmembrane region" description="Helical" evidence="8">
    <location>
        <begin position="47"/>
        <end position="66"/>
    </location>
</feature>
<feature type="domain" description="Histidine kinase" evidence="9">
    <location>
        <begin position="149"/>
        <end position="364"/>
    </location>
</feature>
<dbReference type="EMBL" id="CADILD010000003">
    <property type="protein sequence ID" value="CAB3902771.1"/>
    <property type="molecule type" value="Genomic_DNA"/>
</dbReference>
<dbReference type="InterPro" id="IPR050351">
    <property type="entry name" value="BphY/WalK/GraS-like"/>
</dbReference>
<evidence type="ECO:0000256" key="5">
    <source>
        <dbReference type="ARBA" id="ARBA00022777"/>
    </source>
</evidence>
<feature type="transmembrane region" description="Helical" evidence="8">
    <location>
        <begin position="97"/>
        <end position="116"/>
    </location>
</feature>
<comment type="catalytic activity">
    <reaction evidence="1">
        <text>ATP + protein L-histidine = ADP + protein N-phospho-L-histidine.</text>
        <dbReference type="EC" id="2.7.13.3"/>
    </reaction>
</comment>
<keyword evidence="4 10" id="KW-0808">Transferase</keyword>